<comment type="pathway">
    <text evidence="2 15">Bacterial outer membrane biogenesis; LPS core biosynthesis.</text>
</comment>
<dbReference type="GO" id="GO:0016301">
    <property type="term" value="F:kinase activity"/>
    <property type="evidence" value="ECO:0007669"/>
    <property type="project" value="UniProtKB-KW"/>
</dbReference>
<evidence type="ECO:0000256" key="7">
    <source>
        <dbReference type="ARBA" id="ARBA00022679"/>
    </source>
</evidence>
<dbReference type="InterPro" id="IPR022826">
    <property type="entry name" value="KDO_kinase"/>
</dbReference>
<evidence type="ECO:0000313" key="17">
    <source>
        <dbReference type="Proteomes" id="UP000253769"/>
    </source>
</evidence>
<dbReference type="OrthoDB" id="6854449at2"/>
<keyword evidence="12 15" id="KW-0472">Membrane</keyword>
<dbReference type="NCBIfam" id="NF002475">
    <property type="entry name" value="PRK01723.1"/>
    <property type="match status" value="1"/>
</dbReference>
<evidence type="ECO:0000256" key="4">
    <source>
        <dbReference type="ARBA" id="ARBA00011988"/>
    </source>
</evidence>
<keyword evidence="17" id="KW-1185">Reference proteome</keyword>
<evidence type="ECO:0000256" key="3">
    <source>
        <dbReference type="ARBA" id="ARBA00010327"/>
    </source>
</evidence>
<dbReference type="Pfam" id="PF06293">
    <property type="entry name" value="Kdo"/>
    <property type="match status" value="1"/>
</dbReference>
<keyword evidence="9 15" id="KW-0418">Kinase</keyword>
<name>A0A369W9S4_9GAMM</name>
<dbReference type="SUPFAM" id="SSF56112">
    <property type="entry name" value="Protein kinase-like (PK-like)"/>
    <property type="match status" value="1"/>
</dbReference>
<comment type="function">
    <text evidence="15">Catalyzes the ATP-dependent phosphorylation of the 3-deoxy-D-manno-octulosonic acid (Kdo) residue in Kdo-lipid IV(A) at the 4-OH position.</text>
</comment>
<dbReference type="GO" id="GO:0005886">
    <property type="term" value="C:plasma membrane"/>
    <property type="evidence" value="ECO:0007669"/>
    <property type="project" value="UniProtKB-SubCell"/>
</dbReference>
<organism evidence="16 17">
    <name type="scientific">Motiliproteus coralliicola</name>
    <dbReference type="NCBI Taxonomy" id="2283196"/>
    <lineage>
        <taxon>Bacteria</taxon>
        <taxon>Pseudomonadati</taxon>
        <taxon>Pseudomonadota</taxon>
        <taxon>Gammaproteobacteria</taxon>
        <taxon>Oceanospirillales</taxon>
        <taxon>Oceanospirillaceae</taxon>
        <taxon>Motiliproteus</taxon>
    </lineage>
</organism>
<dbReference type="Gene3D" id="1.10.510.10">
    <property type="entry name" value="Transferase(Phosphotransferase) domain 1"/>
    <property type="match status" value="1"/>
</dbReference>
<dbReference type="EC" id="2.7.1.166" evidence="4 15"/>
<keyword evidence="6 15" id="KW-0997">Cell inner membrane</keyword>
<comment type="caution">
    <text evidence="16">The sequence shown here is derived from an EMBL/GenBank/DDBJ whole genome shotgun (WGS) entry which is preliminary data.</text>
</comment>
<reference evidence="16 17" key="1">
    <citation type="submission" date="2018-07" db="EMBL/GenBank/DDBJ databases">
        <title>Motiliproteus coralliicola sp. nov., a bacterium isolated from Coral.</title>
        <authorList>
            <person name="Wang G."/>
        </authorList>
    </citation>
    <scope>NUCLEOTIDE SEQUENCE [LARGE SCALE GENOMIC DNA]</scope>
    <source>
        <strain evidence="16 17">C34</strain>
    </source>
</reference>
<evidence type="ECO:0000256" key="5">
    <source>
        <dbReference type="ARBA" id="ARBA00022475"/>
    </source>
</evidence>
<dbReference type="GO" id="GO:0009244">
    <property type="term" value="P:lipopolysaccharide core region biosynthetic process"/>
    <property type="evidence" value="ECO:0007669"/>
    <property type="project" value="UniProtKB-UniRule"/>
</dbReference>
<evidence type="ECO:0000256" key="10">
    <source>
        <dbReference type="ARBA" id="ARBA00022840"/>
    </source>
</evidence>
<evidence type="ECO:0000256" key="15">
    <source>
        <dbReference type="HAMAP-Rule" id="MF_00521"/>
    </source>
</evidence>
<keyword evidence="10 15" id="KW-0067">ATP-binding</keyword>
<comment type="catalytic activity">
    <reaction evidence="14 15">
        <text>an alpha-Kdo-(2-&gt;6)-lipid IVA + ATP = a 4-O-phospho-alpha-Kdo-(2-&gt;6)-lipid IVA + ADP + H(+)</text>
        <dbReference type="Rhea" id="RHEA:74271"/>
        <dbReference type="ChEBI" id="CHEBI:15378"/>
        <dbReference type="ChEBI" id="CHEBI:30616"/>
        <dbReference type="ChEBI" id="CHEBI:176428"/>
        <dbReference type="ChEBI" id="CHEBI:193140"/>
        <dbReference type="ChEBI" id="CHEBI:456216"/>
        <dbReference type="EC" id="2.7.1.166"/>
    </reaction>
</comment>
<evidence type="ECO:0000256" key="11">
    <source>
        <dbReference type="ARBA" id="ARBA00022985"/>
    </source>
</evidence>
<keyword evidence="7 15" id="KW-0808">Transferase</keyword>
<dbReference type="Proteomes" id="UP000253769">
    <property type="component" value="Unassembled WGS sequence"/>
</dbReference>
<gene>
    <name evidence="15" type="primary">kdkA</name>
    <name evidence="16" type="ORF">DV711_14145</name>
</gene>
<evidence type="ECO:0000313" key="16">
    <source>
        <dbReference type="EMBL" id="RDE18758.1"/>
    </source>
</evidence>
<dbReference type="UniPathway" id="UPA00958"/>
<evidence type="ECO:0000256" key="8">
    <source>
        <dbReference type="ARBA" id="ARBA00022741"/>
    </source>
</evidence>
<keyword evidence="11 15" id="KW-0448">Lipopolysaccharide biosynthesis</keyword>
<comment type="similarity">
    <text evidence="3 15">Belongs to the protein kinase superfamily. KdkA/RfaP family.</text>
</comment>
<dbReference type="GO" id="GO:0005524">
    <property type="term" value="F:ATP binding"/>
    <property type="evidence" value="ECO:0007669"/>
    <property type="project" value="UniProtKB-UniRule"/>
</dbReference>
<proteinExistence type="inferred from homology"/>
<dbReference type="EMBL" id="QQOH01000004">
    <property type="protein sequence ID" value="RDE18758.1"/>
    <property type="molecule type" value="Genomic_DNA"/>
</dbReference>
<protein>
    <recommendedName>
        <fullName evidence="13 15">3-deoxy-D-manno-octulosonic acid kinase</fullName>
        <shortName evidence="15">Kdo kinase</shortName>
        <ecNumber evidence="4 15">2.7.1.166</ecNumber>
    </recommendedName>
</protein>
<sequence length="235" mass="27286">MGFQVIQQAGATLLVAPELVEHINRSWFDLNWWRGNGGWLGSAPGRGESHFLCHPELQLNLVWRHYKRGGMAARLSEDRYLWSGLKQTRAYQEFELTHQLRSRGLPVPRPVAAAIVRRGLSYQADLITERLPDVASMADRLQQSLRDFPWQEVGRTIARFHRAGLDHVDLNLRNILLDSHQRVYLIDFDRCRLRTAEPSWQQGNLDRLLRSLNKLFPNQDHSAHWQRLLDGYHAG</sequence>
<accession>A0A369W9S4</accession>
<evidence type="ECO:0000256" key="1">
    <source>
        <dbReference type="ARBA" id="ARBA00004515"/>
    </source>
</evidence>
<dbReference type="GO" id="GO:0016773">
    <property type="term" value="F:phosphotransferase activity, alcohol group as acceptor"/>
    <property type="evidence" value="ECO:0007669"/>
    <property type="project" value="UniProtKB-UniRule"/>
</dbReference>
<comment type="subcellular location">
    <subcellularLocation>
        <location evidence="1 15">Cell inner membrane</location>
        <topology evidence="1 15">Peripheral membrane protein</topology>
        <orientation evidence="1 15">Cytoplasmic side</orientation>
    </subcellularLocation>
</comment>
<dbReference type="HAMAP" id="MF_00521">
    <property type="entry name" value="KDO_kinase"/>
    <property type="match status" value="1"/>
</dbReference>
<evidence type="ECO:0000256" key="6">
    <source>
        <dbReference type="ARBA" id="ARBA00022519"/>
    </source>
</evidence>
<keyword evidence="5 15" id="KW-1003">Cell membrane</keyword>
<feature type="active site" evidence="15">
    <location>
        <position position="169"/>
    </location>
</feature>
<evidence type="ECO:0000256" key="14">
    <source>
        <dbReference type="ARBA" id="ARBA00034417"/>
    </source>
</evidence>
<evidence type="ECO:0000256" key="9">
    <source>
        <dbReference type="ARBA" id="ARBA00022777"/>
    </source>
</evidence>
<dbReference type="InterPro" id="IPR011009">
    <property type="entry name" value="Kinase-like_dom_sf"/>
</dbReference>
<keyword evidence="8 15" id="KW-0547">Nucleotide-binding</keyword>
<evidence type="ECO:0000256" key="2">
    <source>
        <dbReference type="ARBA" id="ARBA00004713"/>
    </source>
</evidence>
<dbReference type="AlphaFoldDB" id="A0A369W9S4"/>
<evidence type="ECO:0000256" key="12">
    <source>
        <dbReference type="ARBA" id="ARBA00023136"/>
    </source>
</evidence>
<evidence type="ECO:0000256" key="13">
    <source>
        <dbReference type="ARBA" id="ARBA00029511"/>
    </source>
</evidence>
<dbReference type="RefSeq" id="WP_114696373.1">
    <property type="nucleotide sequence ID" value="NZ_QQOH01000004.1"/>
</dbReference>